<dbReference type="Gene3D" id="1.10.510.10">
    <property type="entry name" value="Transferase(Phosphotransferase) domain 1"/>
    <property type="match status" value="1"/>
</dbReference>
<comment type="caution">
    <text evidence="7">The sequence shown here is derived from an EMBL/GenBank/DDBJ whole genome shotgun (WGS) entry which is preliminary data.</text>
</comment>
<evidence type="ECO:0000256" key="3">
    <source>
        <dbReference type="PROSITE-ProRule" id="PRU10141"/>
    </source>
</evidence>
<evidence type="ECO:0000256" key="4">
    <source>
        <dbReference type="RuleBase" id="RU000304"/>
    </source>
</evidence>
<dbReference type="PANTHER" id="PTHR24346">
    <property type="entry name" value="MAP/MICROTUBULE AFFINITY-REGULATING KINASE"/>
    <property type="match status" value="1"/>
</dbReference>
<dbReference type="AlphaFoldDB" id="A0A1Y2EUK4"/>
<dbReference type="InterPro" id="IPR008271">
    <property type="entry name" value="Ser/Thr_kinase_AS"/>
</dbReference>
<accession>A0A1Y2EUK4</accession>
<dbReference type="SUPFAM" id="SSF56112">
    <property type="entry name" value="Protein kinase-like (PK-like)"/>
    <property type="match status" value="1"/>
</dbReference>
<sequence>MSVLSKGSTKKFLINTSCLLEIIKDTTSYTNYESKLNTLESKLLAELYENEDFKTNFDKTVINIVEIIENENEKLKGFINGENCHCTSITITVLDDGIDILFNENFDNTIKKVGPRIETNTLITIVNTDAEEDSKTKEPKPTDSPSSFKEGLKVNKTSESIIIKDLIPHENLLARYPPSGSTLDDYEIIESLGQGAFGFVRRAKKKSTGEEVIIKFIVRSNILRSSWMRDNNTLIPSEIHILLYLTKIYPFEGLQRLLDYWQDEIYYYFVIDSDRDIDLFEYIDNYEIDIPTARQIFLQVVKIIHHLHTHGIVHMDIKDENIIINTETKKVKLIDFGSSSYYKDGTIFKYYVSSGDYSAPETFTNKYEGPPQDIWSLGVLLYTMIFKRVPFEIKLENLLPTGNNKLSQSYPSPVGGMIQTTKKTHHSSLINYNDIPFPENFEKGKSYIYNFRMIK</sequence>
<dbReference type="GO" id="GO:0005634">
    <property type="term" value="C:nucleus"/>
    <property type="evidence" value="ECO:0007669"/>
    <property type="project" value="TreeGrafter"/>
</dbReference>
<dbReference type="GO" id="GO:0045719">
    <property type="term" value="P:negative regulation of glycogen biosynthetic process"/>
    <property type="evidence" value="ECO:0007669"/>
    <property type="project" value="TreeGrafter"/>
</dbReference>
<evidence type="ECO:0000256" key="2">
    <source>
        <dbReference type="ARBA" id="ARBA00022840"/>
    </source>
</evidence>
<feature type="binding site" evidence="3">
    <location>
        <position position="215"/>
    </location>
    <ligand>
        <name>ATP</name>
        <dbReference type="ChEBI" id="CHEBI:30616"/>
    </ligand>
</feature>
<dbReference type="InterPro" id="IPR017441">
    <property type="entry name" value="Protein_kinase_ATP_BS"/>
</dbReference>
<keyword evidence="4" id="KW-0723">Serine/threonine-protein kinase</keyword>
<dbReference type="InterPro" id="IPR011009">
    <property type="entry name" value="Kinase-like_dom_sf"/>
</dbReference>
<dbReference type="Proteomes" id="UP000193920">
    <property type="component" value="Unassembled WGS sequence"/>
</dbReference>
<reference evidence="7 8" key="1">
    <citation type="submission" date="2016-08" db="EMBL/GenBank/DDBJ databases">
        <title>A Parts List for Fungal Cellulosomes Revealed by Comparative Genomics.</title>
        <authorList>
            <consortium name="DOE Joint Genome Institute"/>
            <person name="Haitjema C.H."/>
            <person name="Gilmore S.P."/>
            <person name="Henske J.K."/>
            <person name="Solomon K.V."/>
            <person name="De Groot R."/>
            <person name="Kuo A."/>
            <person name="Mondo S.J."/>
            <person name="Salamov A.A."/>
            <person name="Labutti K."/>
            <person name="Zhao Z."/>
            <person name="Chiniquy J."/>
            <person name="Barry K."/>
            <person name="Brewer H.M."/>
            <person name="Purvine S.O."/>
            <person name="Wright A.T."/>
            <person name="Boxma B."/>
            <person name="Van Alen T."/>
            <person name="Hackstein J.H."/>
            <person name="Baker S.E."/>
            <person name="Grigoriev I.V."/>
            <person name="O'Malley M.A."/>
        </authorList>
    </citation>
    <scope>NUCLEOTIDE SEQUENCE [LARGE SCALE GENOMIC DNA]</scope>
    <source>
        <strain evidence="7 8">G1</strain>
    </source>
</reference>
<dbReference type="OrthoDB" id="10252171at2759"/>
<dbReference type="GO" id="GO:0004674">
    <property type="term" value="F:protein serine/threonine kinase activity"/>
    <property type="evidence" value="ECO:0007669"/>
    <property type="project" value="UniProtKB-KW"/>
</dbReference>
<dbReference type="PROSITE" id="PS00108">
    <property type="entry name" value="PROTEIN_KINASE_ST"/>
    <property type="match status" value="1"/>
</dbReference>
<evidence type="ECO:0000256" key="5">
    <source>
        <dbReference type="SAM" id="MobiDB-lite"/>
    </source>
</evidence>
<organism evidence="7 8">
    <name type="scientific">Neocallimastix californiae</name>
    <dbReference type="NCBI Taxonomy" id="1754190"/>
    <lineage>
        <taxon>Eukaryota</taxon>
        <taxon>Fungi</taxon>
        <taxon>Fungi incertae sedis</taxon>
        <taxon>Chytridiomycota</taxon>
        <taxon>Chytridiomycota incertae sedis</taxon>
        <taxon>Neocallimastigomycetes</taxon>
        <taxon>Neocallimastigales</taxon>
        <taxon>Neocallimastigaceae</taxon>
        <taxon>Neocallimastix</taxon>
    </lineage>
</organism>
<comment type="similarity">
    <text evidence="4">Belongs to the protein kinase superfamily.</text>
</comment>
<dbReference type="Pfam" id="PF00069">
    <property type="entry name" value="Pkinase"/>
    <property type="match status" value="1"/>
</dbReference>
<dbReference type="STRING" id="1754190.A0A1Y2EUK4"/>
<evidence type="ECO:0000256" key="1">
    <source>
        <dbReference type="ARBA" id="ARBA00022741"/>
    </source>
</evidence>
<dbReference type="GO" id="GO:0035556">
    <property type="term" value="P:intracellular signal transduction"/>
    <property type="evidence" value="ECO:0007669"/>
    <property type="project" value="TreeGrafter"/>
</dbReference>
<evidence type="ECO:0000313" key="7">
    <source>
        <dbReference type="EMBL" id="ORY75197.1"/>
    </source>
</evidence>
<keyword evidence="8" id="KW-1185">Reference proteome</keyword>
<dbReference type="EMBL" id="MCOG01000026">
    <property type="protein sequence ID" value="ORY75197.1"/>
    <property type="molecule type" value="Genomic_DNA"/>
</dbReference>
<dbReference type="PANTHER" id="PTHR24346:SF51">
    <property type="entry name" value="PAS DOMAIN-CONTAINING SERINE_THREONINE-PROTEIN KINASE"/>
    <property type="match status" value="1"/>
</dbReference>
<gene>
    <name evidence="7" type="ORF">LY90DRAFT_137639</name>
</gene>
<keyword evidence="7" id="KW-0418">Kinase</keyword>
<dbReference type="PROSITE" id="PS50011">
    <property type="entry name" value="PROTEIN_KINASE_DOM"/>
    <property type="match status" value="1"/>
</dbReference>
<dbReference type="SMART" id="SM00220">
    <property type="entry name" value="S_TKc"/>
    <property type="match status" value="1"/>
</dbReference>
<name>A0A1Y2EUK4_9FUNG</name>
<evidence type="ECO:0000259" key="6">
    <source>
        <dbReference type="PROSITE" id="PS50011"/>
    </source>
</evidence>
<proteinExistence type="inferred from homology"/>
<feature type="domain" description="Protein kinase" evidence="6">
    <location>
        <begin position="186"/>
        <end position="455"/>
    </location>
</feature>
<keyword evidence="1 3" id="KW-0547">Nucleotide-binding</keyword>
<dbReference type="GO" id="GO:0005829">
    <property type="term" value="C:cytosol"/>
    <property type="evidence" value="ECO:0007669"/>
    <property type="project" value="TreeGrafter"/>
</dbReference>
<evidence type="ECO:0000313" key="8">
    <source>
        <dbReference type="Proteomes" id="UP000193920"/>
    </source>
</evidence>
<dbReference type="InterPro" id="IPR000719">
    <property type="entry name" value="Prot_kinase_dom"/>
</dbReference>
<keyword evidence="7" id="KW-0808">Transferase</keyword>
<dbReference type="PROSITE" id="PS00107">
    <property type="entry name" value="PROTEIN_KINASE_ATP"/>
    <property type="match status" value="1"/>
</dbReference>
<keyword evidence="2 3" id="KW-0067">ATP-binding</keyword>
<dbReference type="Gene3D" id="3.30.200.20">
    <property type="entry name" value="Phosphorylase Kinase, domain 1"/>
    <property type="match status" value="1"/>
</dbReference>
<feature type="region of interest" description="Disordered" evidence="5">
    <location>
        <begin position="130"/>
        <end position="150"/>
    </location>
</feature>
<dbReference type="GO" id="GO:0005524">
    <property type="term" value="F:ATP binding"/>
    <property type="evidence" value="ECO:0007669"/>
    <property type="project" value="UniProtKB-UniRule"/>
</dbReference>
<protein>
    <submittedName>
        <fullName evidence="7">Kinase-like protein</fullName>
    </submittedName>
</protein>